<organism evidence="9">
    <name type="scientific">Clostridioides difficile</name>
    <name type="common">Peptoclostridium difficile</name>
    <dbReference type="NCBI Taxonomy" id="1496"/>
    <lineage>
        <taxon>Bacteria</taxon>
        <taxon>Bacillati</taxon>
        <taxon>Bacillota</taxon>
        <taxon>Clostridia</taxon>
        <taxon>Peptostreptococcales</taxon>
        <taxon>Peptostreptococcaceae</taxon>
        <taxon>Clostridioides</taxon>
    </lineage>
</organism>
<dbReference type="AlphaFoldDB" id="A0A031WFG8"/>
<keyword evidence="3" id="KW-0479">Metal-binding</keyword>
<evidence type="ECO:0000313" key="10">
    <source>
        <dbReference type="EMBL" id="CDT31749.1"/>
    </source>
</evidence>
<dbReference type="GO" id="GO:0035539">
    <property type="term" value="F:8-oxo-7,8-dihydrodeoxyguanosine triphosphate pyrophosphatase activity"/>
    <property type="evidence" value="ECO:0007669"/>
    <property type="project" value="UniProtKB-EC"/>
</dbReference>
<dbReference type="InterPro" id="IPR003562">
    <property type="entry name" value="Mutator_MutX_prot"/>
</dbReference>
<comment type="cofactor">
    <cofactor evidence="1">
        <name>Mg(2+)</name>
        <dbReference type="ChEBI" id="CHEBI:18420"/>
    </cofactor>
</comment>
<dbReference type="KEGG" id="pdf:CD630DERM_07050"/>
<dbReference type="PATRIC" id="fig|1496.1373.peg.3463"/>
<evidence type="ECO:0000256" key="2">
    <source>
        <dbReference type="ARBA" id="ARBA00005582"/>
    </source>
</evidence>
<dbReference type="GO" id="GO:0046872">
    <property type="term" value="F:metal ion binding"/>
    <property type="evidence" value="ECO:0007669"/>
    <property type="project" value="UniProtKB-KW"/>
</dbReference>
<proteinExistence type="inferred from homology"/>
<sequence length="158" mass="18610">MKLTTICYIEKDDKTLMLYRNKKKDDIHEGKYVGVGGKFEQGETPEECVIREVKEETGLTLKSLSYKGLITFPKFKDEEDWYMFLYFSDEFEGELSEKDLNDCKEGNLIWVDNDKIFDLNMWEGDRLFLNWAKTGNIFSAKIVYDNGKLKDYNVSFLD</sequence>
<dbReference type="GO" id="GO:0008413">
    <property type="term" value="F:8-oxo-7,8-dihydroguanosine triphosphate pyrophosphatase activity"/>
    <property type="evidence" value="ECO:0007669"/>
    <property type="project" value="InterPro"/>
</dbReference>
<evidence type="ECO:0000313" key="13">
    <source>
        <dbReference type="EMBL" id="VFD31704.1"/>
    </source>
</evidence>
<evidence type="ECO:0000259" key="7">
    <source>
        <dbReference type="PROSITE" id="PS51462"/>
    </source>
</evidence>
<dbReference type="PROSITE" id="PS51462">
    <property type="entry name" value="NUDIX"/>
    <property type="match status" value="1"/>
</dbReference>
<dbReference type="RefSeq" id="WP_003436879.1">
    <property type="nucleotide sequence ID" value="NZ_AP031492.1"/>
</dbReference>
<keyword evidence="5" id="KW-0460">Magnesium</keyword>
<dbReference type="PANTHER" id="PTHR43758:SF2">
    <property type="entry name" value="OXIDIZED PURINE NUCLEOSIDE TRIPHOSPHATE HYDROLASE"/>
    <property type="match status" value="1"/>
</dbReference>
<dbReference type="PRINTS" id="PR01402">
    <property type="entry name" value="MUTATORMUTX"/>
</dbReference>
<feature type="domain" description="Nudix hydrolase" evidence="7">
    <location>
        <begin position="1"/>
        <end position="134"/>
    </location>
</feature>
<evidence type="ECO:0000313" key="12">
    <source>
        <dbReference type="EMBL" id="SJS07997.1"/>
    </source>
</evidence>
<dbReference type="PRINTS" id="PR00502">
    <property type="entry name" value="NUDIXFAMILY"/>
</dbReference>
<reference evidence="12 14" key="2">
    <citation type="submission" date="2017-02" db="EMBL/GenBank/DDBJ databases">
        <authorList>
            <consortium name="Pathogen Informatics"/>
        </authorList>
    </citation>
    <scope>NUCLEOTIDE SEQUENCE [LARGE SCALE GENOMIC DNA]</scope>
    <source>
        <strain evidence="13">Clo34</strain>
        <strain evidence="15">clo34</strain>
        <strain evidence="12 14">VRECD0157</strain>
    </source>
</reference>
<name>A0A031WFG8_CLODI</name>
<dbReference type="EMBL" id="LK932367">
    <property type="protein sequence ID" value="CDS84503.1"/>
    <property type="molecule type" value="Genomic_DNA"/>
</dbReference>
<evidence type="ECO:0000256" key="1">
    <source>
        <dbReference type="ARBA" id="ARBA00001946"/>
    </source>
</evidence>
<dbReference type="InterPro" id="IPR020084">
    <property type="entry name" value="NUDIX_hydrolase_CS"/>
</dbReference>
<dbReference type="EC" id="3.6.1.55" evidence="9 13"/>
<evidence type="ECO:0000313" key="8">
    <source>
        <dbReference type="EMBL" id="CDS84046.1"/>
    </source>
</evidence>
<dbReference type="EMBL" id="DAEPXK010000018">
    <property type="protein sequence ID" value="HBH1542512.1"/>
    <property type="molecule type" value="Genomic_DNA"/>
</dbReference>
<dbReference type="InterPro" id="IPR015797">
    <property type="entry name" value="NUDIX_hydrolase-like_dom_sf"/>
</dbReference>
<dbReference type="SUPFAM" id="SSF55811">
    <property type="entry name" value="Nudix"/>
    <property type="match status" value="1"/>
</dbReference>
<evidence type="ECO:0000256" key="4">
    <source>
        <dbReference type="ARBA" id="ARBA00022801"/>
    </source>
</evidence>
<reference evidence="11" key="3">
    <citation type="journal article" date="2018" name="Genome Biol.">
        <title>SKESA: strategic k-mer extension for scrupulous assemblies.</title>
        <authorList>
            <person name="Souvorov A."/>
            <person name="Agarwala R."/>
            <person name="Lipman D.J."/>
        </authorList>
    </citation>
    <scope>NUCLEOTIDE SEQUENCE</scope>
    <source>
        <strain evidence="11">HN1000</strain>
    </source>
</reference>
<dbReference type="EMBL" id="CAADAN010000005">
    <property type="protein sequence ID" value="VFD31704.1"/>
    <property type="molecule type" value="Genomic_DNA"/>
</dbReference>
<protein>
    <submittedName>
        <fullName evidence="9">8-oxo-dGTP diphosphatase</fullName>
        <ecNumber evidence="9 13">3.6.1.55</ecNumber>
    </submittedName>
    <submittedName>
        <fullName evidence="13">NUDIX family hydrolase</fullName>
    </submittedName>
    <submittedName>
        <fullName evidence="8">Putative hydrolase, NUDIX family</fullName>
    </submittedName>
</protein>
<dbReference type="EMBL" id="FUPS01000003">
    <property type="protein sequence ID" value="SJS07997.1"/>
    <property type="molecule type" value="Genomic_DNA"/>
</dbReference>
<dbReference type="PROSITE" id="PS00893">
    <property type="entry name" value="NUDIX_BOX"/>
    <property type="match status" value="1"/>
</dbReference>
<dbReference type="Proteomes" id="UP000411588">
    <property type="component" value="Unassembled WGS sequence"/>
</dbReference>
<evidence type="ECO:0000313" key="9">
    <source>
        <dbReference type="EMBL" id="CDS84503.1"/>
    </source>
</evidence>
<dbReference type="CDD" id="cd18886">
    <property type="entry name" value="NUDIX_MutT_Nudt1"/>
    <property type="match status" value="1"/>
</dbReference>
<reference evidence="11" key="4">
    <citation type="submission" date="2021-06" db="EMBL/GenBank/DDBJ databases">
        <authorList>
            <consortium name="NCBI Pathogen Detection Project"/>
        </authorList>
    </citation>
    <scope>NUCLEOTIDE SEQUENCE</scope>
    <source>
        <strain evidence="11">HN1000</strain>
    </source>
</reference>
<dbReference type="Proteomes" id="UP000878956">
    <property type="component" value="Unassembled WGS sequence"/>
</dbReference>
<reference evidence="9" key="1">
    <citation type="submission" date="2014-07" db="EMBL/GenBank/DDBJ databases">
        <authorList>
            <person name="Monot Marc"/>
        </authorList>
    </citation>
    <scope>NUCLEOTIDE SEQUENCE</scope>
    <source>
        <strain evidence="10">7032989</strain>
        <strain evidence="9">7032994</strain>
    </source>
</reference>
<dbReference type="Proteomes" id="UP000189137">
    <property type="component" value="Unassembled WGS sequence"/>
</dbReference>
<dbReference type="EMBL" id="LK932481">
    <property type="protein sequence ID" value="CDS84046.1"/>
    <property type="molecule type" value="Genomic_DNA"/>
</dbReference>
<dbReference type="Gene3D" id="3.90.79.10">
    <property type="entry name" value="Nucleoside Triphosphate Pyrophosphohydrolase"/>
    <property type="match status" value="1"/>
</dbReference>
<evidence type="ECO:0000256" key="3">
    <source>
        <dbReference type="ARBA" id="ARBA00022723"/>
    </source>
</evidence>
<dbReference type="InterPro" id="IPR020476">
    <property type="entry name" value="Nudix_hydrolase"/>
</dbReference>
<evidence type="ECO:0000256" key="5">
    <source>
        <dbReference type="ARBA" id="ARBA00022842"/>
    </source>
</evidence>
<evidence type="ECO:0000313" key="11">
    <source>
        <dbReference type="EMBL" id="HBH1542512.1"/>
    </source>
</evidence>
<dbReference type="InterPro" id="IPR000086">
    <property type="entry name" value="NUDIX_hydrolase_dom"/>
</dbReference>
<evidence type="ECO:0000313" key="14">
    <source>
        <dbReference type="Proteomes" id="UP000189137"/>
    </source>
</evidence>
<dbReference type="EMBL" id="LK933105">
    <property type="protein sequence ID" value="CDT31749.1"/>
    <property type="molecule type" value="Genomic_DNA"/>
</dbReference>
<dbReference type="PANTHER" id="PTHR43758">
    <property type="entry name" value="7,8-DIHYDRO-8-OXOGUANINE TRIPHOSPHATASE"/>
    <property type="match status" value="1"/>
</dbReference>
<dbReference type="Pfam" id="PF00293">
    <property type="entry name" value="NUDIX"/>
    <property type="match status" value="1"/>
</dbReference>
<keyword evidence="4 6" id="KW-0378">Hydrolase</keyword>
<comment type="similarity">
    <text evidence="2 6">Belongs to the Nudix hydrolase family.</text>
</comment>
<gene>
    <name evidence="9" type="primary">mutX</name>
    <name evidence="10" type="ORF">BN1095_430040</name>
    <name evidence="8" type="ORF">BN1096_300004</name>
    <name evidence="9" type="ORF">BN1097_310003</name>
    <name evidence="11" type="ORF">KRM00_001996</name>
    <name evidence="13" type="ORF">SAMEA1402399_01757</name>
    <name evidence="12" type="ORF">SAMEA3375112_01207</name>
</gene>
<dbReference type="GO" id="GO:0005737">
    <property type="term" value="C:cytoplasm"/>
    <property type="evidence" value="ECO:0007669"/>
    <property type="project" value="TreeGrafter"/>
</dbReference>
<accession>A0A031WFG8</accession>
<evidence type="ECO:0000313" key="15">
    <source>
        <dbReference type="Proteomes" id="UP000411588"/>
    </source>
</evidence>
<evidence type="ECO:0000256" key="6">
    <source>
        <dbReference type="RuleBase" id="RU003476"/>
    </source>
</evidence>
<dbReference type="GO" id="GO:0006281">
    <property type="term" value="P:DNA repair"/>
    <property type="evidence" value="ECO:0007669"/>
    <property type="project" value="InterPro"/>
</dbReference>
<dbReference type="GeneID" id="66353207"/>